<dbReference type="Proteomes" id="UP000310200">
    <property type="component" value="Unassembled WGS sequence"/>
</dbReference>
<dbReference type="AlphaFoldDB" id="A0A4S2KWX7"/>
<protein>
    <submittedName>
        <fullName evidence="1">Uncharacterized protein</fullName>
    </submittedName>
</protein>
<evidence type="ECO:0000313" key="1">
    <source>
        <dbReference type="EMBL" id="TGZ54500.1"/>
    </source>
</evidence>
<proteinExistence type="predicted"/>
<organism evidence="1 2">
    <name type="scientific">Temnothorax longispinosus</name>
    <dbReference type="NCBI Taxonomy" id="300112"/>
    <lineage>
        <taxon>Eukaryota</taxon>
        <taxon>Metazoa</taxon>
        <taxon>Ecdysozoa</taxon>
        <taxon>Arthropoda</taxon>
        <taxon>Hexapoda</taxon>
        <taxon>Insecta</taxon>
        <taxon>Pterygota</taxon>
        <taxon>Neoptera</taxon>
        <taxon>Endopterygota</taxon>
        <taxon>Hymenoptera</taxon>
        <taxon>Apocrita</taxon>
        <taxon>Aculeata</taxon>
        <taxon>Formicoidea</taxon>
        <taxon>Formicidae</taxon>
        <taxon>Myrmicinae</taxon>
        <taxon>Temnothorax</taxon>
    </lineage>
</organism>
<sequence>MVSHCDIRESSDGNDREPFYAKWMKQRRDERIRREQLVGPRGTCKERKCRRSGEIMNNETWPATEATTLLALRCAGFSGDSAVATTCLSQSGRGQFCLERTPVNSDVKESNDA</sequence>
<name>A0A4S2KWX7_9HYME</name>
<comment type="caution">
    <text evidence="1">The sequence shown here is derived from an EMBL/GenBank/DDBJ whole genome shotgun (WGS) entry which is preliminary data.</text>
</comment>
<evidence type="ECO:0000313" key="2">
    <source>
        <dbReference type="Proteomes" id="UP000310200"/>
    </source>
</evidence>
<dbReference type="EMBL" id="QBLH01000653">
    <property type="protein sequence ID" value="TGZ54500.1"/>
    <property type="molecule type" value="Genomic_DNA"/>
</dbReference>
<gene>
    <name evidence="1" type="ORF">DBV15_10073</name>
</gene>
<reference evidence="1 2" key="1">
    <citation type="journal article" date="2019" name="Philos. Trans. R. Soc. Lond., B, Biol. Sci.">
        <title>Ant behaviour and brain gene expression of defending hosts depend on the ecological success of the intruding social parasite.</title>
        <authorList>
            <person name="Kaur R."/>
            <person name="Stoldt M."/>
            <person name="Jongepier E."/>
            <person name="Feldmeyer B."/>
            <person name="Menzel F."/>
            <person name="Bornberg-Bauer E."/>
            <person name="Foitzik S."/>
        </authorList>
    </citation>
    <scope>NUCLEOTIDE SEQUENCE [LARGE SCALE GENOMIC DNA]</scope>
    <source>
        <tissue evidence="1">Whole body</tissue>
    </source>
</reference>
<accession>A0A4S2KWX7</accession>
<keyword evidence="2" id="KW-1185">Reference proteome</keyword>